<comment type="caution">
    <text evidence="2">The sequence shown here is derived from an EMBL/GenBank/DDBJ whole genome shotgun (WGS) entry which is preliminary data.</text>
</comment>
<keyword evidence="3" id="KW-1185">Reference proteome</keyword>
<organism evidence="2 3">
    <name type="scientific">Agaribacillus aureus</name>
    <dbReference type="NCBI Taxonomy" id="3051825"/>
    <lineage>
        <taxon>Bacteria</taxon>
        <taxon>Pseudomonadati</taxon>
        <taxon>Bacteroidota</taxon>
        <taxon>Cytophagia</taxon>
        <taxon>Cytophagales</taxon>
        <taxon>Splendidivirgaceae</taxon>
        <taxon>Agaribacillus</taxon>
    </lineage>
</organism>
<accession>A0ABT8L0U4</accession>
<feature type="transmembrane region" description="Helical" evidence="1">
    <location>
        <begin position="89"/>
        <end position="110"/>
    </location>
</feature>
<dbReference type="Gene3D" id="1.25.40.10">
    <property type="entry name" value="Tetratricopeptide repeat domain"/>
    <property type="match status" value="1"/>
</dbReference>
<evidence type="ECO:0000313" key="2">
    <source>
        <dbReference type="EMBL" id="MDN5211344.1"/>
    </source>
</evidence>
<keyword evidence="1" id="KW-0472">Membrane</keyword>
<name>A0ABT8L0U4_9BACT</name>
<dbReference type="EMBL" id="JAUJEB010000001">
    <property type="protein sequence ID" value="MDN5211344.1"/>
    <property type="molecule type" value="Genomic_DNA"/>
</dbReference>
<evidence type="ECO:0000313" key="3">
    <source>
        <dbReference type="Proteomes" id="UP001172083"/>
    </source>
</evidence>
<keyword evidence="1" id="KW-0812">Transmembrane</keyword>
<protein>
    <submittedName>
        <fullName evidence="2">Tetratricopeptide repeat protein</fullName>
    </submittedName>
</protein>
<dbReference type="InterPro" id="IPR011990">
    <property type="entry name" value="TPR-like_helical_dom_sf"/>
</dbReference>
<reference evidence="2" key="1">
    <citation type="submission" date="2023-06" db="EMBL/GenBank/DDBJ databases">
        <title>Genomic of Agaribacillus aureum.</title>
        <authorList>
            <person name="Wang G."/>
        </authorList>
    </citation>
    <scope>NUCLEOTIDE SEQUENCE</scope>
    <source>
        <strain evidence="2">BMA12</strain>
    </source>
</reference>
<keyword evidence="1" id="KW-1133">Transmembrane helix</keyword>
<sequence length="258" mass="30005">MENENNYNELELLDKYLDGKLTNEERKDLELRITEDEALKGELEVLQISRDAIRAVGIKNNVKRLHQKLIAEIRSEEKKVVPISRNNRFIRWTTGIAASLLLIVASFVAYQYATVNPDKIYAQQFLSYELPVTRSAETTMSAIDNSYLSGDYAQVIQHFNTSEQKSSRDYFLSAMSYLYTEEFDKAVTLFQTLVDKNNNTQGEKYFEQETDFYLALAYLKVGETAKCKELFAKIKADSKHLYHKNITRKDIWMLELMD</sequence>
<dbReference type="SUPFAM" id="SSF48452">
    <property type="entry name" value="TPR-like"/>
    <property type="match status" value="1"/>
</dbReference>
<dbReference type="RefSeq" id="WP_346756679.1">
    <property type="nucleotide sequence ID" value="NZ_JAUJEB010000001.1"/>
</dbReference>
<proteinExistence type="predicted"/>
<evidence type="ECO:0000256" key="1">
    <source>
        <dbReference type="SAM" id="Phobius"/>
    </source>
</evidence>
<gene>
    <name evidence="2" type="ORF">QQ020_04760</name>
</gene>
<dbReference type="Proteomes" id="UP001172083">
    <property type="component" value="Unassembled WGS sequence"/>
</dbReference>